<accession>A0ACC2VAS0</accession>
<keyword evidence="2" id="KW-1185">Reference proteome</keyword>
<evidence type="ECO:0000313" key="1">
    <source>
        <dbReference type="EMBL" id="KAJ9095726.1"/>
    </source>
</evidence>
<comment type="caution">
    <text evidence="1">The sequence shown here is derived from an EMBL/GenBank/DDBJ whole genome shotgun (WGS) entry which is preliminary data.</text>
</comment>
<reference evidence="1" key="1">
    <citation type="submission" date="2023-04" db="EMBL/GenBank/DDBJ databases">
        <title>Draft Genome sequencing of Naganishia species isolated from polar environments using Oxford Nanopore Technology.</title>
        <authorList>
            <person name="Leo P."/>
            <person name="Venkateswaran K."/>
        </authorList>
    </citation>
    <scope>NUCLEOTIDE SEQUENCE</scope>
    <source>
        <strain evidence="1">MNA-CCFEE 5262</strain>
    </source>
</reference>
<proteinExistence type="predicted"/>
<dbReference type="EMBL" id="JASBWS010000121">
    <property type="protein sequence ID" value="KAJ9095726.1"/>
    <property type="molecule type" value="Genomic_DNA"/>
</dbReference>
<dbReference type="Proteomes" id="UP001230649">
    <property type="component" value="Unassembled WGS sequence"/>
</dbReference>
<organism evidence="1 2">
    <name type="scientific">Naganishia adeliensis</name>
    <dbReference type="NCBI Taxonomy" id="92952"/>
    <lineage>
        <taxon>Eukaryota</taxon>
        <taxon>Fungi</taxon>
        <taxon>Dikarya</taxon>
        <taxon>Basidiomycota</taxon>
        <taxon>Agaricomycotina</taxon>
        <taxon>Tremellomycetes</taxon>
        <taxon>Filobasidiales</taxon>
        <taxon>Filobasidiaceae</taxon>
        <taxon>Naganishia</taxon>
    </lineage>
</organism>
<evidence type="ECO:0000313" key="2">
    <source>
        <dbReference type="Proteomes" id="UP001230649"/>
    </source>
</evidence>
<name>A0ACC2VAS0_9TREE</name>
<gene>
    <name evidence="1" type="ORF">QFC20_006593</name>
</gene>
<sequence length="908" mass="98112">MTTLAPRPTAKRRRPATHKSGKPKIAPGSWLSGDDQMVTLVEQFKEPLPRFRREKGKENPLSVQGTQAFQEQGCEEWRKAPSTPAPLSQSSNPTPTLSARLVKTRQRLAEGHSVARDRSATPSAKGLKRRLSSALVDEEREGQRKFMAKRRKIKGDDAVPEPPIGVKQEKKPAINGVPAADSRTIPPRTSLPMPMDDVDWIQYISDDDDPGIHIPLEALSPKGEPSSKQKPPSPTGKRDSTEVSVTITHTEITSTAISINTAGPQGATNEQEPSETSSIDAEDEDEEDSTPSETGTSPPSDPETILARIQNKREDALLVEQLAGIYALRSGEVDVDEEMAEVVEEAGVEQPVEGYVRMEVEPVVVKSRSLAIRKTSTPALQQPVQKPSTPPAVTNSDSHRTSGAETPPPQIMHNPPEATNLPEPETDSESEYTDDSDPMGDSIWGLVLPRTKPVAKPVVKSPTRDSPVREGEGNGKQEASTASIRDSSKVDSPKADTGKDISKEDLGPSRLVPTISEAAETQKPKLPTSDVRTSKTRDLELIELDDSSETEQSVDHETARAVVSSMWPGEESSSDESMSEENAITSRAPKRRPAVEEDSSSDEELPVHHESGAKSALYRALGVASDDDESDNEPARPALTRDNVVTQQKSARRSRFHVSTDEEELDNERENERRAEVPHWDVHDVSEDGEITELSEEDDDPAGLEDFTSDVWKQDEPNGVSRQTTTPHQQGTLPRRVPPSDIPSSTNAEAGPSRPLLLPIRPPSPNAEAGPSQLTPRRSGWARHPPALDPAYIQQPESPPRRGRGRGRGGGRGRGRGRGGAFNTGEAVEEEWHENEEEIERAIALSQIENEAIDEEMAMAIEASLRDVGGADGGTAIADGYRGFEAGTSASACAVELGRAGGGGGGGG</sequence>
<protein>
    <submittedName>
        <fullName evidence="1">Uncharacterized protein</fullName>
    </submittedName>
</protein>